<dbReference type="Proteomes" id="UP000268059">
    <property type="component" value="Chromosome"/>
</dbReference>
<dbReference type="OrthoDB" id="2233152at2"/>
<feature type="transmembrane region" description="Helical" evidence="1">
    <location>
        <begin position="254"/>
        <end position="276"/>
    </location>
</feature>
<reference evidence="2 3" key="1">
    <citation type="submission" date="2018-11" db="EMBL/GenBank/DDBJ databases">
        <title>Novel Erysipelotrichaceae bacterium isolated from small intestine of a swine.</title>
        <authorList>
            <person name="Kim J.S."/>
            <person name="Choe H."/>
            <person name="Lee Y.R."/>
            <person name="Kim K.M."/>
            <person name="Park D.S."/>
        </authorList>
    </citation>
    <scope>NUCLEOTIDE SEQUENCE [LARGE SCALE GENOMIC DNA]</scope>
    <source>
        <strain evidence="2 3">SG0102</strain>
    </source>
</reference>
<evidence type="ECO:0008006" key="4">
    <source>
        <dbReference type="Google" id="ProtNLM"/>
    </source>
</evidence>
<protein>
    <recommendedName>
        <fullName evidence="4">Bacteriocin-associated integral membrane protein</fullName>
    </recommendedName>
</protein>
<feature type="transmembrane region" description="Helical" evidence="1">
    <location>
        <begin position="297"/>
        <end position="322"/>
    </location>
</feature>
<dbReference type="Pfam" id="PF07242">
    <property type="entry name" value="DUF1430"/>
    <property type="match status" value="1"/>
</dbReference>
<keyword evidence="1" id="KW-1133">Transmembrane helix</keyword>
<feature type="transmembrane region" description="Helical" evidence="1">
    <location>
        <begin position="588"/>
        <end position="608"/>
    </location>
</feature>
<evidence type="ECO:0000313" key="3">
    <source>
        <dbReference type="Proteomes" id="UP000268059"/>
    </source>
</evidence>
<organism evidence="2 3">
    <name type="scientific">Intestinibaculum porci</name>
    <dbReference type="NCBI Taxonomy" id="2487118"/>
    <lineage>
        <taxon>Bacteria</taxon>
        <taxon>Bacillati</taxon>
        <taxon>Bacillota</taxon>
        <taxon>Erysipelotrichia</taxon>
        <taxon>Erysipelotrichales</taxon>
        <taxon>Erysipelotrichaceae</taxon>
        <taxon>Intestinibaculum</taxon>
    </lineage>
</organism>
<dbReference type="RefSeq" id="WP_157982947.1">
    <property type="nucleotide sequence ID" value="NZ_AP019309.1"/>
</dbReference>
<evidence type="ECO:0000313" key="2">
    <source>
        <dbReference type="EMBL" id="BBH25450.1"/>
    </source>
</evidence>
<keyword evidence="1" id="KW-0812">Transmembrane</keyword>
<feature type="transmembrane region" description="Helical" evidence="1">
    <location>
        <begin position="614"/>
        <end position="632"/>
    </location>
</feature>
<gene>
    <name evidence="2" type="ORF">SG0102_03840</name>
</gene>
<dbReference type="AlphaFoldDB" id="A0A3G9J2R3"/>
<evidence type="ECO:0000256" key="1">
    <source>
        <dbReference type="SAM" id="Phobius"/>
    </source>
</evidence>
<dbReference type="EMBL" id="AP019309">
    <property type="protein sequence ID" value="BBH25450.1"/>
    <property type="molecule type" value="Genomic_DNA"/>
</dbReference>
<proteinExistence type="predicted"/>
<feature type="transmembrane region" description="Helical" evidence="1">
    <location>
        <begin position="544"/>
        <end position="567"/>
    </location>
</feature>
<feature type="transmembrane region" description="Helical" evidence="1">
    <location>
        <begin position="178"/>
        <end position="196"/>
    </location>
</feature>
<accession>A0A3G9J2R3</accession>
<keyword evidence="3" id="KW-1185">Reference proteome</keyword>
<feature type="transmembrane region" description="Helical" evidence="1">
    <location>
        <begin position="224"/>
        <end position="242"/>
    </location>
</feature>
<dbReference type="InterPro" id="IPR006541">
    <property type="entry name" value="Bacteriocin_ass"/>
</dbReference>
<sequence length="652" mass="74962">MHKLKYALVCVLAFTLTIIIGDMSVYMSKAELLGRIDANNESLSVTLDYNIKHPDYLGILKVLKKEKLTYYGLSYQNENNLVYHIHFASMQNEEEVLGHPFDQVVTYRYGQKFGTTETITIQPFDDAKKYDEIIVNGENLAPLSDKLKSLRGVMVDSREVHNEVPAIKLTDILKKEPLLLGIMILVLILCMGDLFCRRQRFYALKKLHGYALPVYMIKESLRSLCLSSVVFIISSLLTRILLIYDNDNIIMGKYLLALLGLLLALMALIHVIMILFASRLSILSQMKEIYQYRLYDLLIKPIMAVVMVILAMQLTVSVATAYRYSKQVHTLSVIEEKTRGMFRIDSFKQGVNLSHKGWSKIVDQTNEMVQKQGALYIDADNYTSEGREKGLGEILERIPKGIRVNGAMIQLFAIKDEQGIVHLDRKRNYQKHPLFLIPQKYKDQVWLNNVIQDYHAEVDYIPNHQKIYSFNTDVNVKEDGWIEDPIMVIDSREDFNNYMVPITPYKSVQEVCAHYGIGNVINYEQPASKMKQYVTQTKTLLMKTIAYCLLYLVLAFFTLYELVYVYFINHALEIVLKRIHGQKTLKMYAGYYTQLIGFFIIVMIILRFVLHSNMAIITTVFLLIISSILSMLMQNKIVSSHIVATLKGGISS</sequence>
<dbReference type="InParanoid" id="A0A3G9J2R3"/>
<dbReference type="KEGG" id="ebm:SG0102_03840"/>
<keyword evidence="1" id="KW-0472">Membrane</keyword>
<name>A0A3G9J2R3_9FIRM</name>